<dbReference type="AlphaFoldDB" id="A0AA48GNF4"/>
<evidence type="ECO:0000313" key="1">
    <source>
        <dbReference type="EMBL" id="BDU74544.1"/>
    </source>
</evidence>
<reference evidence="2" key="1">
    <citation type="journal article" date="2023" name="Int. J. Syst. Evol. Microbiol.">
        <title>Mesoterricola silvestris gen. nov., sp. nov., Mesoterricola sediminis sp. nov., Geothrix oryzae sp. nov., Geothrix edaphica sp. nov., Geothrix rubra sp. nov., and Geothrix limicola sp. nov., six novel members of Acidobacteriota isolated from soils.</title>
        <authorList>
            <person name="Itoh H."/>
            <person name="Sugisawa Y."/>
            <person name="Mise K."/>
            <person name="Xu Z."/>
            <person name="Kuniyasu M."/>
            <person name="Ushijima N."/>
            <person name="Kawano K."/>
            <person name="Kobayashi E."/>
            <person name="Shiratori Y."/>
            <person name="Masuda Y."/>
            <person name="Senoo K."/>
        </authorList>
    </citation>
    <scope>NUCLEOTIDE SEQUENCE [LARGE SCALE GENOMIC DNA]</scope>
    <source>
        <strain evidence="2">W79</strain>
    </source>
</reference>
<dbReference type="EMBL" id="AP027080">
    <property type="protein sequence ID" value="BDU74544.1"/>
    <property type="molecule type" value="Genomic_DNA"/>
</dbReference>
<proteinExistence type="predicted"/>
<accession>A0AA48GNF4</accession>
<dbReference type="RefSeq" id="WP_316413218.1">
    <property type="nucleotide sequence ID" value="NZ_AP027080.1"/>
</dbReference>
<sequence length="605" mass="69011">MPSKKSEDWIHANHSSREWQVQAVDGKVVITRIPEEPQKTPTRKDDLPFKIKPRKIWGFSMVMPAPPPPPDASPEERAKIEEATNKMKPTYHRTYSQRFIGRRVVAKAPDGWIVGFDAGEWGGGLYWFSSDGKKHYQIALPRPVGWLDAENVRDILPDGGSFLVAQGLAHMSLDRGKVIRVSREAKGKWKAELVADLGSAPCLCLKDGDDSWIIFTMEAMLRLRRKGPMETLGQFEFAGWLYPNSIARAGDGAIYVGMRHFVARVLPDGDRYEVELLVPNDLPLFDPETLRVDAEFPHPDFDDWKPWKAKMEWAVEEDGFSYLRNILWKDGANQVWQVRWEQERVKVIAPDGTSKEALAPFITSQAHYVDKDQILHRQSSGWECHGILVGTGRNGIPLNYFLVVVVDPQSRSWELLYGRTTWDGCPDLVIKPGSVTVEWQDDVPKRELRMESKWTVSRKEGGVTLQKDTPMYRLQHGYPAWFMFTADDASPNPDEAEHLGLLSVCWDIWKTDMQGGIARSNKAAIPKDPGNQVWRKGSGPDTWFPEPGEVRFRWEKEVEVRRLGMPLRTVSPEEASKMARDGSWRLFLTRDHDGQFLGDKIIEVN</sequence>
<name>A0AA48GNF4_9BACT</name>
<dbReference type="KEGG" id="msil:METEAL_37180"/>
<gene>
    <name evidence="1" type="ORF">METEAL_37180</name>
</gene>
<organism evidence="1 2">
    <name type="scientific">Mesoterricola silvestris</name>
    <dbReference type="NCBI Taxonomy" id="2927979"/>
    <lineage>
        <taxon>Bacteria</taxon>
        <taxon>Pseudomonadati</taxon>
        <taxon>Acidobacteriota</taxon>
        <taxon>Holophagae</taxon>
        <taxon>Holophagales</taxon>
        <taxon>Holophagaceae</taxon>
        <taxon>Mesoterricola</taxon>
    </lineage>
</organism>
<evidence type="ECO:0000313" key="2">
    <source>
        <dbReference type="Proteomes" id="UP001238179"/>
    </source>
</evidence>
<dbReference type="Proteomes" id="UP001238179">
    <property type="component" value="Chromosome"/>
</dbReference>
<keyword evidence="2" id="KW-1185">Reference proteome</keyword>
<protein>
    <submittedName>
        <fullName evidence="1">Uncharacterized protein</fullName>
    </submittedName>
</protein>